<evidence type="ECO:0000313" key="4">
    <source>
        <dbReference type="Proteomes" id="UP000299102"/>
    </source>
</evidence>
<keyword evidence="2" id="KW-0812">Transmembrane</keyword>
<evidence type="ECO:0000256" key="1">
    <source>
        <dbReference type="SAM" id="MobiDB-lite"/>
    </source>
</evidence>
<proteinExistence type="predicted"/>
<sequence>MSDVHHCSIGDGDPIASLATLTLLVMELLLPVERKKRKLGQETKLKTRLGSDSSARPGSELKLCPGWESKAKPRLRLTSTDTKVKGINVGGAAGIIYMGQATHKKAQKSFCRAS</sequence>
<keyword evidence="4" id="KW-1185">Reference proteome</keyword>
<dbReference type="AlphaFoldDB" id="A0A4C1V5T1"/>
<dbReference type="EMBL" id="BGZK01000276">
    <property type="protein sequence ID" value="GBP33622.1"/>
    <property type="molecule type" value="Genomic_DNA"/>
</dbReference>
<keyword evidence="2" id="KW-0472">Membrane</keyword>
<keyword evidence="2" id="KW-1133">Transmembrane helix</keyword>
<name>A0A4C1V5T1_EUMVA</name>
<evidence type="ECO:0000256" key="2">
    <source>
        <dbReference type="SAM" id="Phobius"/>
    </source>
</evidence>
<feature type="region of interest" description="Disordered" evidence="1">
    <location>
        <begin position="40"/>
        <end position="63"/>
    </location>
</feature>
<accession>A0A4C1V5T1</accession>
<organism evidence="3 4">
    <name type="scientific">Eumeta variegata</name>
    <name type="common">Bagworm moth</name>
    <name type="synonym">Eumeta japonica</name>
    <dbReference type="NCBI Taxonomy" id="151549"/>
    <lineage>
        <taxon>Eukaryota</taxon>
        <taxon>Metazoa</taxon>
        <taxon>Ecdysozoa</taxon>
        <taxon>Arthropoda</taxon>
        <taxon>Hexapoda</taxon>
        <taxon>Insecta</taxon>
        <taxon>Pterygota</taxon>
        <taxon>Neoptera</taxon>
        <taxon>Endopterygota</taxon>
        <taxon>Lepidoptera</taxon>
        <taxon>Glossata</taxon>
        <taxon>Ditrysia</taxon>
        <taxon>Tineoidea</taxon>
        <taxon>Psychidae</taxon>
        <taxon>Oiketicinae</taxon>
        <taxon>Eumeta</taxon>
    </lineage>
</organism>
<dbReference type="Proteomes" id="UP000299102">
    <property type="component" value="Unassembled WGS sequence"/>
</dbReference>
<reference evidence="3 4" key="1">
    <citation type="journal article" date="2019" name="Commun. Biol.">
        <title>The bagworm genome reveals a unique fibroin gene that provides high tensile strength.</title>
        <authorList>
            <person name="Kono N."/>
            <person name="Nakamura H."/>
            <person name="Ohtoshi R."/>
            <person name="Tomita M."/>
            <person name="Numata K."/>
            <person name="Arakawa K."/>
        </authorList>
    </citation>
    <scope>NUCLEOTIDE SEQUENCE [LARGE SCALE GENOMIC DNA]</scope>
</reference>
<evidence type="ECO:0000313" key="3">
    <source>
        <dbReference type="EMBL" id="GBP33622.1"/>
    </source>
</evidence>
<protein>
    <submittedName>
        <fullName evidence="3">Uncharacterized protein</fullName>
    </submittedName>
</protein>
<gene>
    <name evidence="3" type="ORF">EVAR_32120_1</name>
</gene>
<comment type="caution">
    <text evidence="3">The sequence shown here is derived from an EMBL/GenBank/DDBJ whole genome shotgun (WGS) entry which is preliminary data.</text>
</comment>
<feature type="transmembrane region" description="Helical" evidence="2">
    <location>
        <begin position="15"/>
        <end position="32"/>
    </location>
</feature>